<dbReference type="Gene3D" id="2.60.40.10">
    <property type="entry name" value="Immunoglobulins"/>
    <property type="match status" value="1"/>
</dbReference>
<proteinExistence type="predicted"/>
<reference evidence="11" key="1">
    <citation type="submission" date="2022-03" db="EMBL/GenBank/DDBJ databases">
        <title>Genomic analyses of argali, domestic sheep and their hybrids provide insights into chromosomal evolution, heterosis and genetic basis of agronomic traits.</title>
        <authorList>
            <person name="Li M."/>
        </authorList>
    </citation>
    <scope>NUCLEOTIDE SEQUENCE</scope>
    <source>
        <strain evidence="11">CAU-MHL-2022a</strain>
        <tissue evidence="11">Skin</tissue>
    </source>
</reference>
<protein>
    <recommendedName>
        <fullName evidence="13">Ig-like domain-containing protein</fullName>
    </recommendedName>
</protein>
<dbReference type="GO" id="GO:0033005">
    <property type="term" value="P:positive regulation of mast cell activation"/>
    <property type="evidence" value="ECO:0007669"/>
    <property type="project" value="TreeGrafter"/>
</dbReference>
<dbReference type="InterPro" id="IPR013783">
    <property type="entry name" value="Ig-like_fold"/>
</dbReference>
<accession>A0AAD4U7S8</accession>
<keyword evidence="2" id="KW-1003">Cell membrane</keyword>
<dbReference type="InterPro" id="IPR036179">
    <property type="entry name" value="Ig-like_dom_sf"/>
</dbReference>
<dbReference type="EMBL" id="JAKZEL010000008">
    <property type="protein sequence ID" value="KAI4541013.1"/>
    <property type="molecule type" value="Genomic_DNA"/>
</dbReference>
<keyword evidence="5" id="KW-1133">Transmembrane helix</keyword>
<evidence type="ECO:0000256" key="2">
    <source>
        <dbReference type="ARBA" id="ARBA00022475"/>
    </source>
</evidence>
<keyword evidence="4" id="KW-0732">Signal</keyword>
<evidence type="ECO:0000256" key="3">
    <source>
        <dbReference type="ARBA" id="ARBA00022692"/>
    </source>
</evidence>
<evidence type="ECO:0000313" key="12">
    <source>
        <dbReference type="Proteomes" id="UP001214576"/>
    </source>
</evidence>
<dbReference type="PANTHER" id="PTHR47009:SF1">
    <property type="entry name" value="HEPATITIS A VIRUS CELLULAR RECEPTOR 1"/>
    <property type="match status" value="1"/>
</dbReference>
<dbReference type="AlphaFoldDB" id="A0AAD4U7S8"/>
<keyword evidence="3" id="KW-0812">Transmembrane</keyword>
<dbReference type="GO" id="GO:0006911">
    <property type="term" value="P:phagocytosis, engulfment"/>
    <property type="evidence" value="ECO:0007669"/>
    <property type="project" value="TreeGrafter"/>
</dbReference>
<organism evidence="11 12">
    <name type="scientific">Ovis ammon polii</name>
    <dbReference type="NCBI Taxonomy" id="230172"/>
    <lineage>
        <taxon>Eukaryota</taxon>
        <taxon>Metazoa</taxon>
        <taxon>Chordata</taxon>
        <taxon>Craniata</taxon>
        <taxon>Vertebrata</taxon>
        <taxon>Euteleostomi</taxon>
        <taxon>Mammalia</taxon>
        <taxon>Eutheria</taxon>
        <taxon>Laurasiatheria</taxon>
        <taxon>Artiodactyla</taxon>
        <taxon>Ruminantia</taxon>
        <taxon>Pecora</taxon>
        <taxon>Bovidae</taxon>
        <taxon>Caprinae</taxon>
        <taxon>Ovis</taxon>
    </lineage>
</organism>
<evidence type="ECO:0000256" key="4">
    <source>
        <dbReference type="ARBA" id="ARBA00022729"/>
    </source>
</evidence>
<comment type="caution">
    <text evidence="11">The sequence shown here is derived from an EMBL/GenBank/DDBJ whole genome shotgun (WGS) entry which is preliminary data.</text>
</comment>
<keyword evidence="12" id="KW-1185">Reference proteome</keyword>
<dbReference type="GO" id="GO:0001618">
    <property type="term" value="F:virus receptor activity"/>
    <property type="evidence" value="ECO:0007669"/>
    <property type="project" value="TreeGrafter"/>
</dbReference>
<gene>
    <name evidence="11" type="ORF">MG293_008155</name>
</gene>
<evidence type="ECO:0000256" key="5">
    <source>
        <dbReference type="ARBA" id="ARBA00022989"/>
    </source>
</evidence>
<evidence type="ECO:0000256" key="8">
    <source>
        <dbReference type="ARBA" id="ARBA00023180"/>
    </source>
</evidence>
<feature type="compositionally biased region" description="Low complexity" evidence="10">
    <location>
        <begin position="101"/>
        <end position="111"/>
    </location>
</feature>
<evidence type="ECO:0008006" key="13">
    <source>
        <dbReference type="Google" id="ProtNLM"/>
    </source>
</evidence>
<dbReference type="GO" id="GO:0001786">
    <property type="term" value="F:phosphatidylserine binding"/>
    <property type="evidence" value="ECO:0007669"/>
    <property type="project" value="TreeGrafter"/>
</dbReference>
<dbReference type="Proteomes" id="UP001214576">
    <property type="component" value="Unassembled WGS sequence"/>
</dbReference>
<keyword evidence="8" id="KW-0325">Glycoprotein</keyword>
<evidence type="ECO:0000256" key="1">
    <source>
        <dbReference type="ARBA" id="ARBA00004251"/>
    </source>
</evidence>
<keyword evidence="6" id="KW-0472">Membrane</keyword>
<keyword evidence="9" id="KW-0393">Immunoglobulin domain</keyword>
<dbReference type="GO" id="GO:0009986">
    <property type="term" value="C:cell surface"/>
    <property type="evidence" value="ECO:0007669"/>
    <property type="project" value="TreeGrafter"/>
</dbReference>
<feature type="region of interest" description="Disordered" evidence="10">
    <location>
        <begin position="92"/>
        <end position="112"/>
    </location>
</feature>
<evidence type="ECO:0000256" key="9">
    <source>
        <dbReference type="ARBA" id="ARBA00023319"/>
    </source>
</evidence>
<evidence type="ECO:0000313" key="11">
    <source>
        <dbReference type="EMBL" id="KAI4541013.1"/>
    </source>
</evidence>
<comment type="subcellular location">
    <subcellularLocation>
        <location evidence="1">Cell membrane</location>
        <topology evidence="1">Single-pass type I membrane protein</topology>
    </subcellularLocation>
</comment>
<dbReference type="SUPFAM" id="SSF48726">
    <property type="entry name" value="Immunoglobulin"/>
    <property type="match status" value="1"/>
</dbReference>
<feature type="compositionally biased region" description="Low complexity" evidence="10">
    <location>
        <begin position="301"/>
        <end position="332"/>
    </location>
</feature>
<sequence>MYHYYYSNNSIYHEDLNSSDPYYSSNHVYSNNDQQYSNHNVHLYSKKNHHCFKNDDHHYSSNNHNHSNNDHHYYSNCNLEYFNNYHNYSKTDNHHNSNRNTTTVTTTTVTTAPEKMRPSTSAFLMPSPTKDFQPDLSWIKKILNDEIVLKLSYLQDRYPVVVNGMKAVPVTFSFFPLVYIFSGSDCSGLSMIRAKCALKSCKIKPFTSYVEQDDSVMHPWVAILGFLLLLPDGVTSYRQVIGVEGQSVTLPCFYEGKVTSICWGRGRCSWIDCRNTVISTDGYKVTEQKNERYKLKGDIAPPTTTVSPSTTSESTSESTSTTNIPRTTYTTAPRRKTTIPERNSTTTVVTDTRTTTGASTSALPMPTPTEDHKPGSVCLGNKMRLLCSNYNNNHYSNNDHHYYYSKKNDHDYYTSKRNNRGYYSNNDRN</sequence>
<evidence type="ECO:0000256" key="6">
    <source>
        <dbReference type="ARBA" id="ARBA00023136"/>
    </source>
</evidence>
<feature type="region of interest" description="Disordered" evidence="10">
    <location>
        <begin position="297"/>
        <end position="375"/>
    </location>
</feature>
<keyword evidence="7" id="KW-1015">Disulfide bond</keyword>
<evidence type="ECO:0000256" key="7">
    <source>
        <dbReference type="ARBA" id="ARBA00023157"/>
    </source>
</evidence>
<dbReference type="InterPro" id="IPR052331">
    <property type="entry name" value="TIM_domain-containing_protein"/>
</dbReference>
<dbReference type="PANTHER" id="PTHR47009">
    <property type="entry name" value="HEPATITIS A VIRUS CELLULAR RECEPTOR 1 HOMOLOG"/>
    <property type="match status" value="1"/>
</dbReference>
<dbReference type="GO" id="GO:0005886">
    <property type="term" value="C:plasma membrane"/>
    <property type="evidence" value="ECO:0007669"/>
    <property type="project" value="UniProtKB-SubCell"/>
</dbReference>
<evidence type="ECO:0000256" key="10">
    <source>
        <dbReference type="SAM" id="MobiDB-lite"/>
    </source>
</evidence>
<name>A0AAD4U7S8_OVIAM</name>
<feature type="compositionally biased region" description="Low complexity" evidence="10">
    <location>
        <begin position="345"/>
        <end position="356"/>
    </location>
</feature>